<proteinExistence type="predicted"/>
<evidence type="ECO:0000313" key="1">
    <source>
        <dbReference type="EMBL" id="MBP2293353.1"/>
    </source>
</evidence>
<evidence type="ECO:0000313" key="2">
    <source>
        <dbReference type="Proteomes" id="UP000781958"/>
    </source>
</evidence>
<dbReference type="InterPro" id="IPR011033">
    <property type="entry name" value="PRC_barrel-like_sf"/>
</dbReference>
<comment type="caution">
    <text evidence="1">The sequence shown here is derived from an EMBL/GenBank/DDBJ whole genome shotgun (WGS) entry which is preliminary data.</text>
</comment>
<gene>
    <name evidence="1" type="ORF">J2851_003136</name>
</gene>
<dbReference type="SUPFAM" id="SSF50346">
    <property type="entry name" value="PRC-barrel domain"/>
    <property type="match status" value="1"/>
</dbReference>
<dbReference type="EMBL" id="JAGINP010000010">
    <property type="protein sequence ID" value="MBP2293353.1"/>
    <property type="molecule type" value="Genomic_DNA"/>
</dbReference>
<protein>
    <recommendedName>
        <fullName evidence="3">PRC-barrel domain-containing protein</fullName>
    </recommendedName>
</protein>
<name>A0ABS4SLB9_9PROT</name>
<dbReference type="RefSeq" id="WP_246500676.1">
    <property type="nucleotide sequence ID" value="NZ_JAGINP010000010.1"/>
</dbReference>
<organism evidence="1 2">
    <name type="scientific">Azospirillum rugosum</name>
    <dbReference type="NCBI Taxonomy" id="416170"/>
    <lineage>
        <taxon>Bacteria</taxon>
        <taxon>Pseudomonadati</taxon>
        <taxon>Pseudomonadota</taxon>
        <taxon>Alphaproteobacteria</taxon>
        <taxon>Rhodospirillales</taxon>
        <taxon>Azospirillaceae</taxon>
        <taxon>Azospirillum</taxon>
    </lineage>
</organism>
<dbReference type="Gene3D" id="2.30.30.240">
    <property type="entry name" value="PRC-barrel domain"/>
    <property type="match status" value="1"/>
</dbReference>
<dbReference type="Proteomes" id="UP000781958">
    <property type="component" value="Unassembled WGS sequence"/>
</dbReference>
<sequence length="165" mass="17285">MELFMRRPHDGTQAARNRPCTLLLLDGKQRMGTAMKSILSIATAALILGAAGSGLAQQSAAVPGAANEYREVNDDNVMVPGLNLTVGQLDDMNILGAGDTKFGEVEEVLMNSAGQPVALVVDLERSVGIGDKDVIVGLDQLRADGRNLITGLSSAQLGALPTWDD</sequence>
<evidence type="ECO:0008006" key="3">
    <source>
        <dbReference type="Google" id="ProtNLM"/>
    </source>
</evidence>
<reference evidence="1 2" key="1">
    <citation type="submission" date="2021-03" db="EMBL/GenBank/DDBJ databases">
        <title>Genomic Encyclopedia of Type Strains, Phase III (KMG-III): the genomes of soil and plant-associated and newly described type strains.</title>
        <authorList>
            <person name="Whitman W."/>
        </authorList>
    </citation>
    <scope>NUCLEOTIDE SEQUENCE [LARGE SCALE GENOMIC DNA]</scope>
    <source>
        <strain evidence="1 2">IMMIB AFH-6</strain>
    </source>
</reference>
<accession>A0ABS4SLB9</accession>
<keyword evidence="2" id="KW-1185">Reference proteome</keyword>